<dbReference type="Proteomes" id="UP000324575">
    <property type="component" value="Unassembled WGS sequence"/>
</dbReference>
<comment type="caution">
    <text evidence="1">The sequence shown here is derived from an EMBL/GenBank/DDBJ whole genome shotgun (WGS) entry which is preliminary data.</text>
</comment>
<sequence length="31" mass="3636">MEINSDLCDYTYNENSTLNSISKCENEDLYN</sequence>
<name>A0A5M8NV94_9BACT</name>
<evidence type="ECO:0000313" key="1">
    <source>
        <dbReference type="EMBL" id="KAA6300573.1"/>
    </source>
</evidence>
<proteinExistence type="predicted"/>
<reference evidence="1 2" key="1">
    <citation type="submission" date="2019-03" db="EMBL/GenBank/DDBJ databases">
        <title>Single cell metagenomics reveals metabolic interactions within the superorganism composed of flagellate Streblomastix strix and complex community of Bacteroidetes bacteria on its surface.</title>
        <authorList>
            <person name="Treitli S.C."/>
            <person name="Kolisko M."/>
            <person name="Husnik F."/>
            <person name="Keeling P."/>
            <person name="Hampl V."/>
        </authorList>
    </citation>
    <scope>NUCLEOTIDE SEQUENCE [LARGE SCALE GENOMIC DNA]</scope>
    <source>
        <strain evidence="1">St1</strain>
    </source>
</reference>
<dbReference type="AlphaFoldDB" id="A0A5M8NV94"/>
<gene>
    <name evidence="1" type="ORF">EZS26_003277</name>
</gene>
<dbReference type="EMBL" id="SNRX01000066">
    <property type="protein sequence ID" value="KAA6300573.1"/>
    <property type="molecule type" value="Genomic_DNA"/>
</dbReference>
<evidence type="ECO:0000313" key="2">
    <source>
        <dbReference type="Proteomes" id="UP000324575"/>
    </source>
</evidence>
<accession>A0A5M8NV94</accession>
<protein>
    <submittedName>
        <fullName evidence="1">Uncharacterized protein</fullName>
    </submittedName>
</protein>
<organism evidence="1 2">
    <name type="scientific">Candidatus Ordinivivax streblomastigis</name>
    <dbReference type="NCBI Taxonomy" id="2540710"/>
    <lineage>
        <taxon>Bacteria</taxon>
        <taxon>Pseudomonadati</taxon>
        <taxon>Bacteroidota</taxon>
        <taxon>Bacteroidia</taxon>
        <taxon>Bacteroidales</taxon>
        <taxon>Candidatus Ordinivivax</taxon>
    </lineage>
</organism>